<dbReference type="PANTHER" id="PTHR32444:SF183">
    <property type="entry name" value="APPLE DOMAIN-CONTAINING PROTEIN"/>
    <property type="match status" value="1"/>
</dbReference>
<dbReference type="InterPro" id="IPR003609">
    <property type="entry name" value="Pan_app"/>
</dbReference>
<dbReference type="Proteomes" id="UP000242715">
    <property type="component" value="Unassembled WGS sequence"/>
</dbReference>
<evidence type="ECO:0000313" key="7">
    <source>
        <dbReference type="Proteomes" id="UP000242715"/>
    </source>
</evidence>
<evidence type="ECO:0000256" key="3">
    <source>
        <dbReference type="ARBA" id="ARBA00023180"/>
    </source>
</evidence>
<proteinExistence type="predicted"/>
<dbReference type="InterPro" id="IPR036426">
    <property type="entry name" value="Bulb-type_lectin_dom_sf"/>
</dbReference>
<organism evidence="6 7">
    <name type="scientific">Trifolium subterraneum</name>
    <name type="common">Subterranean clover</name>
    <dbReference type="NCBI Taxonomy" id="3900"/>
    <lineage>
        <taxon>Eukaryota</taxon>
        <taxon>Viridiplantae</taxon>
        <taxon>Streptophyta</taxon>
        <taxon>Embryophyta</taxon>
        <taxon>Tracheophyta</taxon>
        <taxon>Spermatophyta</taxon>
        <taxon>Magnoliopsida</taxon>
        <taxon>eudicotyledons</taxon>
        <taxon>Gunneridae</taxon>
        <taxon>Pentapetalae</taxon>
        <taxon>rosids</taxon>
        <taxon>fabids</taxon>
        <taxon>Fabales</taxon>
        <taxon>Fabaceae</taxon>
        <taxon>Papilionoideae</taxon>
        <taxon>50 kb inversion clade</taxon>
        <taxon>NPAAA clade</taxon>
        <taxon>Hologalegina</taxon>
        <taxon>IRL clade</taxon>
        <taxon>Trifolieae</taxon>
        <taxon>Trifolium</taxon>
    </lineage>
</organism>
<keyword evidence="2" id="KW-1015">Disulfide bond</keyword>
<dbReference type="PROSITE" id="PS50948">
    <property type="entry name" value="PAN"/>
    <property type="match status" value="1"/>
</dbReference>
<dbReference type="InterPro" id="IPR001480">
    <property type="entry name" value="Bulb-type_lectin_dom"/>
</dbReference>
<feature type="domain" description="Bulb-type lectin" evidence="4">
    <location>
        <begin position="21"/>
        <end position="143"/>
    </location>
</feature>
<accession>A0A2Z6LM12</accession>
<name>A0A2Z6LM12_TRISU</name>
<sequence length="384" mass="43553">MYLSSCLWWWSTTTTIHVKAQTSLMPGDTMDYDHALLSEQGECFLYFAYFNGYEKGKYLNIICGPDVNNNEVWMYDRNNPINSDSPVLSLDNFGVLKVETNTRKPKIIYSSPQPINNTVATILDTGNFVLEQIHPNGTKSLLWQSFDYPVDTLMPTMKLGVNRKTGHNWSLVSALTNSVRTSGKFSLEWEPKQGELNIKKHGKVYWKSGKLGSNGLFENIPANVQQMYKYIIVSNKDEDSFAFEIKERNYKKFTGWILFPAGRLSSSEGDIGNADMCYGYNSDGGCQKWEDIPTCRDQGEVFQKQSGSPGFDNETSVYNALYGYNDCKESCWKNCNCNGFSNYYENGTGCIFYSSNSTIDVNFGDDDDNFHFLVKPIKVARHGT</sequence>
<dbReference type="PANTHER" id="PTHR32444">
    <property type="entry name" value="BULB-TYPE LECTIN DOMAIN-CONTAINING PROTEIN"/>
    <property type="match status" value="1"/>
</dbReference>
<reference evidence="7" key="1">
    <citation type="journal article" date="2017" name="Front. Plant Sci.">
        <title>Climate Clever Clovers: New Paradigm to Reduce the Environmental Footprint of Ruminants by Breeding Low Methanogenic Forages Utilizing Haplotype Variation.</title>
        <authorList>
            <person name="Kaur P."/>
            <person name="Appels R."/>
            <person name="Bayer P.E."/>
            <person name="Keeble-Gagnere G."/>
            <person name="Wang J."/>
            <person name="Hirakawa H."/>
            <person name="Shirasawa K."/>
            <person name="Vercoe P."/>
            <person name="Stefanova K."/>
            <person name="Durmic Z."/>
            <person name="Nichols P."/>
            <person name="Revell C."/>
            <person name="Isobe S.N."/>
            <person name="Edwards D."/>
            <person name="Erskine W."/>
        </authorList>
    </citation>
    <scope>NUCLEOTIDE SEQUENCE [LARGE SCALE GENOMIC DNA]</scope>
    <source>
        <strain evidence="7">cv. Daliak</strain>
    </source>
</reference>
<dbReference type="AlphaFoldDB" id="A0A2Z6LM12"/>
<evidence type="ECO:0000313" key="6">
    <source>
        <dbReference type="EMBL" id="GAU16882.1"/>
    </source>
</evidence>
<dbReference type="SUPFAM" id="SSF51110">
    <property type="entry name" value="alpha-D-mannose-specific plant lectins"/>
    <property type="match status" value="1"/>
</dbReference>
<keyword evidence="1" id="KW-0732">Signal</keyword>
<dbReference type="OrthoDB" id="4062651at2759"/>
<dbReference type="EMBL" id="DF973164">
    <property type="protein sequence ID" value="GAU16882.1"/>
    <property type="molecule type" value="Genomic_DNA"/>
</dbReference>
<gene>
    <name evidence="6" type="ORF">TSUD_368320</name>
</gene>
<keyword evidence="3" id="KW-0325">Glycoprotein</keyword>
<keyword evidence="7" id="KW-1185">Reference proteome</keyword>
<evidence type="ECO:0000259" key="5">
    <source>
        <dbReference type="PROSITE" id="PS50948"/>
    </source>
</evidence>
<dbReference type="Gene3D" id="2.90.10.10">
    <property type="entry name" value="Bulb-type lectin domain"/>
    <property type="match status" value="1"/>
</dbReference>
<dbReference type="PROSITE" id="PS50927">
    <property type="entry name" value="BULB_LECTIN"/>
    <property type="match status" value="1"/>
</dbReference>
<protein>
    <recommendedName>
        <fullName evidence="8">Bulb-type lectin domain-containing protein</fullName>
    </recommendedName>
</protein>
<evidence type="ECO:0008006" key="8">
    <source>
        <dbReference type="Google" id="ProtNLM"/>
    </source>
</evidence>
<dbReference type="Pfam" id="PF08276">
    <property type="entry name" value="PAN_2"/>
    <property type="match status" value="1"/>
</dbReference>
<evidence type="ECO:0000256" key="1">
    <source>
        <dbReference type="ARBA" id="ARBA00022729"/>
    </source>
</evidence>
<evidence type="ECO:0000256" key="2">
    <source>
        <dbReference type="ARBA" id="ARBA00023157"/>
    </source>
</evidence>
<dbReference type="Pfam" id="PF01453">
    <property type="entry name" value="B_lectin"/>
    <property type="match status" value="1"/>
</dbReference>
<feature type="domain" description="Apple" evidence="5">
    <location>
        <begin position="295"/>
        <end position="374"/>
    </location>
</feature>
<evidence type="ECO:0000259" key="4">
    <source>
        <dbReference type="PROSITE" id="PS50927"/>
    </source>
</evidence>